<sequence>MAFPRNLSQLLCSNEVPSQLDVAHVGEVADALLTAIGEAVGKVKQLEAELKKCRIVLSPARRLPQEILSKIFSLIPLFPSDPDAPADVAAVSLVSRDWRGAALNTHSLWQGLVFNPCGCARTLKATNPHLHHSEYERARVWLSRSGSLPKTVRLERPLDDSRCGCDDPRKQCESTQPTVVKLLAQLPLQIEEFALHVSSTGCFRKWAAAIEDAGQPLSCTSWMKLRCFALVFVDNDHHMWDDSDDPNFSIFTLLPPITELHLNLPSREKAFESDEVALACSLHIPVPILHGLKIFVIRWDWGGSKLAELLAHCINLESFTLDLDESDAFTELTDPVTEVLRDTPLVLGRLHELCLRRGHVHILEILRAPRLRTLDIEFSVPVTQTWDAVKRIGTFITESKIESTLTRLRICELLTTQSTIYLPLPVLPALQHLVLDSTGVSSYNLAVDGFFDDGSKKHPQFPSLVHFEALNLRRSSRTLQEEVSFLQRRAVGAPCLITASYRDDAVYSEGTLQTRLLSGKDVYLRVVPNQNYDDSRSWYV</sequence>
<keyword evidence="3" id="KW-1185">Reference proteome</keyword>
<protein>
    <recommendedName>
        <fullName evidence="1">F-box domain-containing protein</fullName>
    </recommendedName>
</protein>
<evidence type="ECO:0000313" key="2">
    <source>
        <dbReference type="EMBL" id="KAF6745508.1"/>
    </source>
</evidence>
<dbReference type="Gene3D" id="1.20.1280.50">
    <property type="match status" value="1"/>
</dbReference>
<comment type="caution">
    <text evidence="2">The sequence shown here is derived from an EMBL/GenBank/DDBJ whole genome shotgun (WGS) entry which is preliminary data.</text>
</comment>
<evidence type="ECO:0000259" key="1">
    <source>
        <dbReference type="Pfam" id="PF12937"/>
    </source>
</evidence>
<dbReference type="CDD" id="cd09917">
    <property type="entry name" value="F-box_SF"/>
    <property type="match status" value="1"/>
</dbReference>
<dbReference type="AlphaFoldDB" id="A0A8H6HGQ6"/>
<dbReference type="EMBL" id="JACGCI010000105">
    <property type="protein sequence ID" value="KAF6745508.1"/>
    <property type="molecule type" value="Genomic_DNA"/>
</dbReference>
<dbReference type="InterPro" id="IPR036047">
    <property type="entry name" value="F-box-like_dom_sf"/>
</dbReference>
<dbReference type="InterPro" id="IPR001810">
    <property type="entry name" value="F-box_dom"/>
</dbReference>
<dbReference type="SUPFAM" id="SSF81383">
    <property type="entry name" value="F-box domain"/>
    <property type="match status" value="1"/>
</dbReference>
<organism evidence="2 3">
    <name type="scientific">Ephemerocybe angulata</name>
    <dbReference type="NCBI Taxonomy" id="980116"/>
    <lineage>
        <taxon>Eukaryota</taxon>
        <taxon>Fungi</taxon>
        <taxon>Dikarya</taxon>
        <taxon>Basidiomycota</taxon>
        <taxon>Agaricomycotina</taxon>
        <taxon>Agaricomycetes</taxon>
        <taxon>Agaricomycetidae</taxon>
        <taxon>Agaricales</taxon>
        <taxon>Agaricineae</taxon>
        <taxon>Psathyrellaceae</taxon>
        <taxon>Ephemerocybe</taxon>
    </lineage>
</organism>
<gene>
    <name evidence="2" type="ORF">DFP72DRAFT_1077474</name>
</gene>
<accession>A0A8H6HGQ6</accession>
<evidence type="ECO:0000313" key="3">
    <source>
        <dbReference type="Proteomes" id="UP000521943"/>
    </source>
</evidence>
<name>A0A8H6HGQ6_9AGAR</name>
<dbReference type="OrthoDB" id="10276085at2759"/>
<reference evidence="2 3" key="1">
    <citation type="submission" date="2020-07" db="EMBL/GenBank/DDBJ databases">
        <title>Comparative genomics of pyrophilous fungi reveals a link between fire events and developmental genes.</title>
        <authorList>
            <consortium name="DOE Joint Genome Institute"/>
            <person name="Steindorff A.S."/>
            <person name="Carver A."/>
            <person name="Calhoun S."/>
            <person name="Stillman K."/>
            <person name="Liu H."/>
            <person name="Lipzen A."/>
            <person name="Pangilinan J."/>
            <person name="Labutti K."/>
            <person name="Bruns T.D."/>
            <person name="Grigoriev I.V."/>
        </authorList>
    </citation>
    <scope>NUCLEOTIDE SEQUENCE [LARGE SCALE GENOMIC DNA]</scope>
    <source>
        <strain evidence="2 3">CBS 144469</strain>
    </source>
</reference>
<feature type="domain" description="F-box" evidence="1">
    <location>
        <begin position="62"/>
        <end position="114"/>
    </location>
</feature>
<proteinExistence type="predicted"/>
<dbReference type="Proteomes" id="UP000521943">
    <property type="component" value="Unassembled WGS sequence"/>
</dbReference>
<dbReference type="Pfam" id="PF12937">
    <property type="entry name" value="F-box-like"/>
    <property type="match status" value="1"/>
</dbReference>